<feature type="domain" description="Cell envelope-related transcriptional attenuator" evidence="3">
    <location>
        <begin position="93"/>
        <end position="262"/>
    </location>
</feature>
<dbReference type="RefSeq" id="WP_185718239.1">
    <property type="nucleotide sequence ID" value="NZ_BAAAWI010000001.1"/>
</dbReference>
<dbReference type="NCBIfam" id="TIGR00350">
    <property type="entry name" value="lytR_cpsA_psr"/>
    <property type="match status" value="1"/>
</dbReference>
<dbReference type="Gene3D" id="3.40.630.190">
    <property type="entry name" value="LCP protein"/>
    <property type="match status" value="1"/>
</dbReference>
<evidence type="ECO:0000259" key="3">
    <source>
        <dbReference type="Pfam" id="PF03816"/>
    </source>
</evidence>
<dbReference type="PANTHER" id="PTHR33392">
    <property type="entry name" value="POLYISOPRENYL-TEICHOIC ACID--PEPTIDOGLYCAN TEICHOIC ACID TRANSFERASE TAGU"/>
    <property type="match status" value="1"/>
</dbReference>
<dbReference type="Pfam" id="PF03816">
    <property type="entry name" value="LytR_cpsA_psr"/>
    <property type="match status" value="1"/>
</dbReference>
<name>A0A7G7MFC4_9PSEU</name>
<feature type="region of interest" description="Disordered" evidence="2">
    <location>
        <begin position="363"/>
        <end position="394"/>
    </location>
</feature>
<dbReference type="Proteomes" id="UP000515728">
    <property type="component" value="Chromosome"/>
</dbReference>
<comment type="similarity">
    <text evidence="1">Belongs to the LytR/CpsA/Psr (LCP) family.</text>
</comment>
<dbReference type="KEGG" id="ppel:H6H00_25705"/>
<evidence type="ECO:0000313" key="5">
    <source>
        <dbReference type="Proteomes" id="UP000515728"/>
    </source>
</evidence>
<protein>
    <submittedName>
        <fullName evidence="4">LCP family protein</fullName>
    </submittedName>
</protein>
<dbReference type="EMBL" id="CP060131">
    <property type="protein sequence ID" value="QNG51485.1"/>
    <property type="molecule type" value="Genomic_DNA"/>
</dbReference>
<dbReference type="InterPro" id="IPR050922">
    <property type="entry name" value="LytR/CpsA/Psr_CW_biosynth"/>
</dbReference>
<evidence type="ECO:0000256" key="1">
    <source>
        <dbReference type="ARBA" id="ARBA00006068"/>
    </source>
</evidence>
<accession>A0A7G7MFC4</accession>
<evidence type="ECO:0000256" key="2">
    <source>
        <dbReference type="SAM" id="MobiDB-lite"/>
    </source>
</evidence>
<gene>
    <name evidence="4" type="ORF">H6H00_25705</name>
</gene>
<proteinExistence type="inferred from homology"/>
<evidence type="ECO:0000313" key="4">
    <source>
        <dbReference type="EMBL" id="QNG51485.1"/>
    </source>
</evidence>
<keyword evidence="5" id="KW-1185">Reference proteome</keyword>
<sequence length="403" mass="41805">MSRRHLGLALRGVAALVSLAVLATTGYGWSVYRQVSDTLVTSEALGDQAPAGLDSEFTALLVGIDSRTDASGDPLPPAVLAELRAGEDEGQFNTDTIILLHVPAGSVASASAVSIPRDSFVEVAGGLGRHKVNAAYRRGMAAAEDALTARGLTGPALERATREAGRRTLVDTVEALTGVTVDHFAEINLAGFVEITEAIGGVPVCLNNAVSEPRSGVDLPAGPQVVSGGDALAFVRQRHDLPDGDLDRVTRQQAFLAGLARTALGTGALADPARVEALVATVTRYVVLDRGWDLDRLVAQLRRASGGDIAFRTIPTGRPDLETPVDGVAVEVDPDAVRAFVTGLFDPETIRERLAAPLGDDAAAPTTVRGVPVPLTTQTPSPTTAPATTTERPITAATVPCVD</sequence>
<dbReference type="PANTHER" id="PTHR33392:SF6">
    <property type="entry name" value="POLYISOPRENYL-TEICHOIC ACID--PEPTIDOGLYCAN TEICHOIC ACID TRANSFERASE TAGU"/>
    <property type="match status" value="1"/>
</dbReference>
<dbReference type="InterPro" id="IPR004474">
    <property type="entry name" value="LytR_CpsA_psr"/>
</dbReference>
<dbReference type="AlphaFoldDB" id="A0A7G7MFC4"/>
<organism evidence="4 5">
    <name type="scientific">Pseudonocardia petroleophila</name>
    <dbReference type="NCBI Taxonomy" id="37331"/>
    <lineage>
        <taxon>Bacteria</taxon>
        <taxon>Bacillati</taxon>
        <taxon>Actinomycetota</taxon>
        <taxon>Actinomycetes</taxon>
        <taxon>Pseudonocardiales</taxon>
        <taxon>Pseudonocardiaceae</taxon>
        <taxon>Pseudonocardia</taxon>
    </lineage>
</organism>
<reference evidence="4 5" key="1">
    <citation type="submission" date="2020-08" db="EMBL/GenBank/DDBJ databases">
        <authorList>
            <person name="Mo P."/>
        </authorList>
    </citation>
    <scope>NUCLEOTIDE SEQUENCE [LARGE SCALE GENOMIC DNA]</scope>
    <source>
        <strain evidence="4 5">CGMCC 4.1532</strain>
    </source>
</reference>